<sequence>MTLPVTPVYAMILILRRRILMKLCKNEAISENSRRLHAQLLKAITYQACIPVFFFIAVVTYALGQLKIINHPILEYSSFILIGFVPVLSPLSSLYFILPYRIWISTRLLRRNQHISTKTETRVLTITTITRTNE</sequence>
<dbReference type="Pfam" id="PF10317">
    <property type="entry name" value="7TM_GPCR_Srd"/>
    <property type="match status" value="1"/>
</dbReference>
<evidence type="ECO:0000313" key="7">
    <source>
        <dbReference type="EMBL" id="KAK6753930.1"/>
    </source>
</evidence>
<comment type="similarity">
    <text evidence="2">Belongs to the nematode receptor-like protein srd family.</text>
</comment>
<name>A0ABR1DV94_NECAM</name>
<keyword evidence="5 6" id="KW-0472">Membrane</keyword>
<dbReference type="Proteomes" id="UP001303046">
    <property type="component" value="Unassembled WGS sequence"/>
</dbReference>
<evidence type="ECO:0000256" key="4">
    <source>
        <dbReference type="ARBA" id="ARBA00022989"/>
    </source>
</evidence>
<keyword evidence="4 6" id="KW-1133">Transmembrane helix</keyword>
<evidence type="ECO:0008006" key="9">
    <source>
        <dbReference type="Google" id="ProtNLM"/>
    </source>
</evidence>
<feature type="transmembrane region" description="Helical" evidence="6">
    <location>
        <begin position="43"/>
        <end position="64"/>
    </location>
</feature>
<comment type="caution">
    <text evidence="7">The sequence shown here is derived from an EMBL/GenBank/DDBJ whole genome shotgun (WGS) entry which is preliminary data.</text>
</comment>
<evidence type="ECO:0000256" key="5">
    <source>
        <dbReference type="ARBA" id="ARBA00023136"/>
    </source>
</evidence>
<dbReference type="PANTHER" id="PTHR22945">
    <property type="entry name" value="SERPENTINE RECEPTOR, CLASS D DELTA"/>
    <property type="match status" value="1"/>
</dbReference>
<evidence type="ECO:0000256" key="2">
    <source>
        <dbReference type="ARBA" id="ARBA00009166"/>
    </source>
</evidence>
<comment type="subcellular location">
    <subcellularLocation>
        <location evidence="1">Membrane</location>
        <topology evidence="1">Multi-pass membrane protein</topology>
    </subcellularLocation>
</comment>
<reference evidence="7 8" key="1">
    <citation type="submission" date="2023-08" db="EMBL/GenBank/DDBJ databases">
        <title>A Necator americanus chromosomal reference genome.</title>
        <authorList>
            <person name="Ilik V."/>
            <person name="Petrzelkova K.J."/>
            <person name="Pardy F."/>
            <person name="Fuh T."/>
            <person name="Niatou-Singa F.S."/>
            <person name="Gouil Q."/>
            <person name="Baker L."/>
            <person name="Ritchie M.E."/>
            <person name="Jex A.R."/>
            <person name="Gazzola D."/>
            <person name="Li H."/>
            <person name="Toshio Fujiwara R."/>
            <person name="Zhan B."/>
            <person name="Aroian R.V."/>
            <person name="Pafco B."/>
            <person name="Schwarz E.M."/>
        </authorList>
    </citation>
    <scope>NUCLEOTIDE SEQUENCE [LARGE SCALE GENOMIC DNA]</scope>
    <source>
        <strain evidence="7 8">Aroian</strain>
        <tissue evidence="7">Whole animal</tissue>
    </source>
</reference>
<organism evidence="7 8">
    <name type="scientific">Necator americanus</name>
    <name type="common">Human hookworm</name>
    <dbReference type="NCBI Taxonomy" id="51031"/>
    <lineage>
        <taxon>Eukaryota</taxon>
        <taxon>Metazoa</taxon>
        <taxon>Ecdysozoa</taxon>
        <taxon>Nematoda</taxon>
        <taxon>Chromadorea</taxon>
        <taxon>Rhabditida</taxon>
        <taxon>Rhabditina</taxon>
        <taxon>Rhabditomorpha</taxon>
        <taxon>Strongyloidea</taxon>
        <taxon>Ancylostomatidae</taxon>
        <taxon>Bunostominae</taxon>
        <taxon>Necator</taxon>
    </lineage>
</organism>
<proteinExistence type="inferred from homology"/>
<evidence type="ECO:0000256" key="1">
    <source>
        <dbReference type="ARBA" id="ARBA00004141"/>
    </source>
</evidence>
<evidence type="ECO:0000313" key="8">
    <source>
        <dbReference type="Proteomes" id="UP001303046"/>
    </source>
</evidence>
<dbReference type="InterPro" id="IPR019421">
    <property type="entry name" value="7TM_GPCR_serpentine_rcpt_Srd"/>
</dbReference>
<gene>
    <name evidence="7" type="primary">Necator_chrV.g17906</name>
    <name evidence="7" type="ORF">RB195_013116</name>
</gene>
<keyword evidence="3 6" id="KW-0812">Transmembrane</keyword>
<protein>
    <recommendedName>
        <fullName evidence="9">G protein-coupled receptor</fullName>
    </recommendedName>
</protein>
<evidence type="ECO:0000256" key="3">
    <source>
        <dbReference type="ARBA" id="ARBA00022692"/>
    </source>
</evidence>
<evidence type="ECO:0000256" key="6">
    <source>
        <dbReference type="SAM" id="Phobius"/>
    </source>
</evidence>
<dbReference type="InterPro" id="IPR050920">
    <property type="entry name" value="Nematode_rcpt-like_delta"/>
</dbReference>
<accession>A0ABR1DV94</accession>
<feature type="transmembrane region" description="Helical" evidence="6">
    <location>
        <begin position="76"/>
        <end position="98"/>
    </location>
</feature>
<dbReference type="EMBL" id="JAVFWL010000005">
    <property type="protein sequence ID" value="KAK6753930.1"/>
    <property type="molecule type" value="Genomic_DNA"/>
</dbReference>
<keyword evidence="8" id="KW-1185">Reference proteome</keyword>
<dbReference type="PANTHER" id="PTHR22945:SF90">
    <property type="entry name" value="G_PROTEIN_RECEP_F1_2 DOMAIN-CONTAINING PROTEIN"/>
    <property type="match status" value="1"/>
</dbReference>